<sequence length="237" mass="27794">MVLNYLLILISTFNFADSLLIKKNYNQAIIEYKRELFYNNDDSLPVFKKLADAYFLKKDYIKASLYYSKIYSITDDDYAIRNLYKTVYLNRQYSLLNSILENTIIKSDSMILALSLARSGEFNKSSLVLKKLKYRYKFANPYFNKNISYLIPGSGQIAAGHWKDGIVAMTINGLFLYYSYYLIKNRNISSFIFILPVFLKYYKGSVSAAWKFTIENNNKLIDKIEEEFNIKINCEEN</sequence>
<name>A0A660SGU1_UNCT6</name>
<evidence type="ECO:0000313" key="2">
    <source>
        <dbReference type="Proteomes" id="UP000271125"/>
    </source>
</evidence>
<comment type="caution">
    <text evidence="1">The sequence shown here is derived from an EMBL/GenBank/DDBJ whole genome shotgun (WGS) entry which is preliminary data.</text>
</comment>
<dbReference type="InterPro" id="IPR011990">
    <property type="entry name" value="TPR-like_helical_dom_sf"/>
</dbReference>
<dbReference type="AlphaFoldDB" id="A0A660SGU1"/>
<evidence type="ECO:0008006" key="3">
    <source>
        <dbReference type="Google" id="ProtNLM"/>
    </source>
</evidence>
<protein>
    <recommendedName>
        <fullName evidence="3">Tetratricopeptide repeat protein</fullName>
    </recommendedName>
</protein>
<gene>
    <name evidence="1" type="ORF">DRP43_03795</name>
</gene>
<proteinExistence type="predicted"/>
<dbReference type="EMBL" id="QNBD01000156">
    <property type="protein sequence ID" value="RKX70039.1"/>
    <property type="molecule type" value="Genomic_DNA"/>
</dbReference>
<reference evidence="1 2" key="1">
    <citation type="submission" date="2018-06" db="EMBL/GenBank/DDBJ databases">
        <title>Extensive metabolic versatility and redundancy in microbially diverse, dynamic hydrothermal sediments.</title>
        <authorList>
            <person name="Dombrowski N."/>
            <person name="Teske A."/>
            <person name="Baker B.J."/>
        </authorList>
    </citation>
    <scope>NUCLEOTIDE SEQUENCE [LARGE SCALE GENOMIC DNA]</scope>
    <source>
        <strain evidence="1">B10_G13</strain>
    </source>
</reference>
<evidence type="ECO:0000313" key="1">
    <source>
        <dbReference type="EMBL" id="RKX70039.1"/>
    </source>
</evidence>
<organism evidence="1 2">
    <name type="scientific">candidate division TA06 bacterium</name>
    <dbReference type="NCBI Taxonomy" id="2250710"/>
    <lineage>
        <taxon>Bacteria</taxon>
        <taxon>Bacteria division TA06</taxon>
    </lineage>
</organism>
<accession>A0A660SGU1</accession>
<dbReference type="SUPFAM" id="SSF48452">
    <property type="entry name" value="TPR-like"/>
    <property type="match status" value="1"/>
</dbReference>
<dbReference type="Gene3D" id="1.25.40.10">
    <property type="entry name" value="Tetratricopeptide repeat domain"/>
    <property type="match status" value="1"/>
</dbReference>
<dbReference type="Proteomes" id="UP000271125">
    <property type="component" value="Unassembled WGS sequence"/>
</dbReference>